<keyword evidence="2" id="KW-0472">Membrane</keyword>
<evidence type="ECO:0000256" key="1">
    <source>
        <dbReference type="SAM" id="MobiDB-lite"/>
    </source>
</evidence>
<dbReference type="PANTHER" id="PTHR44757:SF2">
    <property type="entry name" value="BIOFILM ARCHITECTURE MAINTENANCE PROTEIN MBAA"/>
    <property type="match status" value="1"/>
</dbReference>
<evidence type="ECO:0000313" key="5">
    <source>
        <dbReference type="Proteomes" id="UP000297564"/>
    </source>
</evidence>
<feature type="transmembrane region" description="Helical" evidence="2">
    <location>
        <begin position="322"/>
        <end position="344"/>
    </location>
</feature>
<dbReference type="Pfam" id="PF07695">
    <property type="entry name" value="7TMR-DISM_7TM"/>
    <property type="match status" value="1"/>
</dbReference>
<dbReference type="InterPro" id="IPR011622">
    <property type="entry name" value="7TMR_DISM_rcpt_extracell_dom2"/>
</dbReference>
<feature type="region of interest" description="Disordered" evidence="1">
    <location>
        <begin position="137"/>
        <end position="157"/>
    </location>
</feature>
<dbReference type="SUPFAM" id="SSF55073">
    <property type="entry name" value="Nucleotide cyclase"/>
    <property type="match status" value="1"/>
</dbReference>
<feature type="transmembrane region" description="Helical" evidence="2">
    <location>
        <begin position="296"/>
        <end position="316"/>
    </location>
</feature>
<keyword evidence="5" id="KW-1185">Reference proteome</keyword>
<dbReference type="InterPro" id="IPR011623">
    <property type="entry name" value="7TMR_DISM_rcpt_extracell_dom1"/>
</dbReference>
<dbReference type="Gene3D" id="3.30.70.270">
    <property type="match status" value="1"/>
</dbReference>
<dbReference type="InterPro" id="IPR029787">
    <property type="entry name" value="Nucleotide_cyclase"/>
</dbReference>
<dbReference type="Proteomes" id="UP000297564">
    <property type="component" value="Unassembled WGS sequence"/>
</dbReference>
<dbReference type="SMART" id="SM00267">
    <property type="entry name" value="GGDEF"/>
    <property type="match status" value="1"/>
</dbReference>
<comment type="caution">
    <text evidence="4">The sequence shown here is derived from an EMBL/GenBank/DDBJ whole genome shotgun (WGS) entry which is preliminary data.</text>
</comment>
<dbReference type="InterPro" id="IPR043128">
    <property type="entry name" value="Rev_trsase/Diguanyl_cyclase"/>
</dbReference>
<evidence type="ECO:0000259" key="3">
    <source>
        <dbReference type="SMART" id="SM00267"/>
    </source>
</evidence>
<dbReference type="OrthoDB" id="8871637at2"/>
<dbReference type="Pfam" id="PF07696">
    <property type="entry name" value="7TMR-DISMED2"/>
    <property type="match status" value="1"/>
</dbReference>
<proteinExistence type="predicted"/>
<accession>A0A4Z0BQR8</accession>
<feature type="transmembrane region" description="Helical" evidence="2">
    <location>
        <begin position="232"/>
        <end position="255"/>
    </location>
</feature>
<protein>
    <submittedName>
        <fullName evidence="4">Diguanylate cyclase</fullName>
    </submittedName>
</protein>
<name>A0A4Z0BQR8_9BURK</name>
<feature type="transmembrane region" description="Helical" evidence="2">
    <location>
        <begin position="261"/>
        <end position="284"/>
    </location>
</feature>
<feature type="transmembrane region" description="Helical" evidence="2">
    <location>
        <begin position="384"/>
        <end position="401"/>
    </location>
</feature>
<feature type="transmembrane region" description="Helical" evidence="2">
    <location>
        <begin position="356"/>
        <end position="378"/>
    </location>
</feature>
<gene>
    <name evidence="4" type="ORF">EZ242_07275</name>
</gene>
<dbReference type="InterPro" id="IPR000160">
    <property type="entry name" value="GGDEF_dom"/>
</dbReference>
<feature type="transmembrane region" description="Helical" evidence="2">
    <location>
        <begin position="198"/>
        <end position="220"/>
    </location>
</feature>
<dbReference type="Pfam" id="PF00990">
    <property type="entry name" value="GGDEF"/>
    <property type="match status" value="1"/>
</dbReference>
<dbReference type="RefSeq" id="WP_135284479.1">
    <property type="nucleotide sequence ID" value="NZ_SMLL01000003.1"/>
</dbReference>
<dbReference type="Gene3D" id="2.60.40.2380">
    <property type="match status" value="1"/>
</dbReference>
<organism evidence="4 5">
    <name type="scientific">Ramlibacter rhizophilus</name>
    <dbReference type="NCBI Taxonomy" id="1781167"/>
    <lineage>
        <taxon>Bacteria</taxon>
        <taxon>Pseudomonadati</taxon>
        <taxon>Pseudomonadota</taxon>
        <taxon>Betaproteobacteria</taxon>
        <taxon>Burkholderiales</taxon>
        <taxon>Comamonadaceae</taxon>
        <taxon>Ramlibacter</taxon>
    </lineage>
</organism>
<keyword evidence="2" id="KW-1133">Transmembrane helix</keyword>
<dbReference type="PANTHER" id="PTHR44757">
    <property type="entry name" value="DIGUANYLATE CYCLASE DGCP"/>
    <property type="match status" value="1"/>
</dbReference>
<keyword evidence="2" id="KW-0812">Transmembrane</keyword>
<dbReference type="InterPro" id="IPR052155">
    <property type="entry name" value="Biofilm_reg_signaling"/>
</dbReference>
<sequence length="610" mass="65629">MREKHVDDRTGAPRMSGRGAWRVWGLLAAWLFAWAAGGARAAEFAPVLPVTLVPTDAPVEVDTRRAWRHAPAALGVVEVASGQLPRAHSADEGSAAWLALSLRREPSSPALWRVELPSPTLDRVSFHWKDEQGRWRTASAGDRVPRSAWPQAGRHPGMTLSLPADGPSLLWLRVEHGMRLAAPVRLLPADTHERRSRLAYLLLGLGFGALGLVVAAAVWQACVLRDRSHAQFAAYGSACLLAAASITGLAGDLLWGEWTPWADLAPGCLALLAGALGLVVMRQLTRATARGRTLSAMLRALAWAGVAAACTFAFLVERRHGVLLLGVYLFAATAAAMVAALLSWRRGDPVGRWMALAVLPLLLVVPLELASLLGLVHWPWASEAAVLGAVAWSLPVLRIALRIRLRERRSTQLRQQALASHDALTGLPKLNPFRVRLRRVLARHAQRGDAAALMVVSVANHAAVESARGAEAAEEGLLRAVIKIQALVQDVDALARVGDGSFAVLLEGVEARGPVSEFASRLIASGLMQDPEHPDDPLLQFHVAAVLLHEHPAPGVMLVEELQQLLGTMSPRTRRPVRYLNAQVGGDSSLMGDIARTPGAHQLDRIPEVI</sequence>
<dbReference type="EMBL" id="SMLL01000003">
    <property type="protein sequence ID" value="TFZ01181.1"/>
    <property type="molecule type" value="Genomic_DNA"/>
</dbReference>
<evidence type="ECO:0000256" key="2">
    <source>
        <dbReference type="SAM" id="Phobius"/>
    </source>
</evidence>
<evidence type="ECO:0000313" key="4">
    <source>
        <dbReference type="EMBL" id="TFZ01181.1"/>
    </source>
</evidence>
<reference evidence="4 5" key="1">
    <citation type="submission" date="2019-03" db="EMBL/GenBank/DDBJ databases">
        <title>Ramlibacter rhizophilus CCTCC AB2015357, whole genome shotgun sequence.</title>
        <authorList>
            <person name="Zhang X."/>
            <person name="Feng G."/>
            <person name="Zhu H."/>
        </authorList>
    </citation>
    <scope>NUCLEOTIDE SEQUENCE [LARGE SCALE GENOMIC DNA]</scope>
    <source>
        <strain evidence="4 5">CCTCC AB2015357</strain>
    </source>
</reference>
<feature type="domain" description="GGDEF" evidence="3">
    <location>
        <begin position="409"/>
        <end position="580"/>
    </location>
</feature>
<dbReference type="AlphaFoldDB" id="A0A4Z0BQR8"/>